<organism evidence="1 2">
    <name type="scientific">Aspergillus melleus</name>
    <dbReference type="NCBI Taxonomy" id="138277"/>
    <lineage>
        <taxon>Eukaryota</taxon>
        <taxon>Fungi</taxon>
        <taxon>Dikarya</taxon>
        <taxon>Ascomycota</taxon>
        <taxon>Pezizomycotina</taxon>
        <taxon>Eurotiomycetes</taxon>
        <taxon>Eurotiomycetidae</taxon>
        <taxon>Eurotiales</taxon>
        <taxon>Aspergillaceae</taxon>
        <taxon>Aspergillus</taxon>
        <taxon>Aspergillus subgen. Circumdati</taxon>
    </lineage>
</organism>
<evidence type="ECO:0000313" key="1">
    <source>
        <dbReference type="EMBL" id="KAK1141708.1"/>
    </source>
</evidence>
<accession>A0ACC3AVQ5</accession>
<proteinExistence type="predicted"/>
<gene>
    <name evidence="1" type="primary">ecm33_3</name>
    <name evidence="1" type="ORF">N8T08_008806</name>
</gene>
<dbReference type="EMBL" id="JAOPJF010000060">
    <property type="protein sequence ID" value="KAK1141708.1"/>
    <property type="molecule type" value="Genomic_DNA"/>
</dbReference>
<evidence type="ECO:0000313" key="2">
    <source>
        <dbReference type="Proteomes" id="UP001177260"/>
    </source>
</evidence>
<protein>
    <submittedName>
        <fullName evidence="1">Cell wall protein Ecm33</fullName>
    </submittedName>
</protein>
<reference evidence="1 2" key="1">
    <citation type="journal article" date="2023" name="ACS Omega">
        <title>Identification of the Neoaspergillic Acid Biosynthesis Gene Cluster by Establishing an In Vitro CRISPR-Ribonucleoprotein Genetic System in Aspergillus melleus.</title>
        <authorList>
            <person name="Yuan B."/>
            <person name="Grau M.F."/>
            <person name="Murata R.M."/>
            <person name="Torok T."/>
            <person name="Venkateswaran K."/>
            <person name="Stajich J.E."/>
            <person name="Wang C.C.C."/>
        </authorList>
    </citation>
    <scope>NUCLEOTIDE SEQUENCE [LARGE SCALE GENOMIC DNA]</scope>
    <source>
        <strain evidence="1 2">IMV 1140</strain>
    </source>
</reference>
<keyword evidence="2" id="KW-1185">Reference proteome</keyword>
<name>A0ACC3AVQ5_9EURO</name>
<sequence length="139" mass="14622">MKYINLILSLAGVSMAICGNQTLTNETKTTDCTTIFGDLKIGSNVTDYVRLEKLVSITGDLIGKDLNSVTLVSLPSLKSVGGKVDLSGAFYEVSLPTLDKVGGDFSIVTSEVLDCNNFKVAESGIGGQFSCQAVAPLIH</sequence>
<dbReference type="Proteomes" id="UP001177260">
    <property type="component" value="Unassembled WGS sequence"/>
</dbReference>
<comment type="caution">
    <text evidence="1">The sequence shown here is derived from an EMBL/GenBank/DDBJ whole genome shotgun (WGS) entry which is preliminary data.</text>
</comment>